<dbReference type="PANTHER" id="PTHR33112">
    <property type="entry name" value="DOMAIN PROTEIN, PUTATIVE-RELATED"/>
    <property type="match status" value="1"/>
</dbReference>
<organism evidence="1 2">
    <name type="scientific">Venturia effusa</name>
    <dbReference type="NCBI Taxonomy" id="50376"/>
    <lineage>
        <taxon>Eukaryota</taxon>
        <taxon>Fungi</taxon>
        <taxon>Dikarya</taxon>
        <taxon>Ascomycota</taxon>
        <taxon>Pezizomycotina</taxon>
        <taxon>Dothideomycetes</taxon>
        <taxon>Pleosporomycetidae</taxon>
        <taxon>Venturiales</taxon>
        <taxon>Venturiaceae</taxon>
        <taxon>Venturia</taxon>
    </lineage>
</organism>
<name>A0A517LFF3_9PEZI</name>
<reference evidence="1 2" key="1">
    <citation type="submission" date="2019-07" db="EMBL/GenBank/DDBJ databases">
        <title>Finished genome of Venturia effusa.</title>
        <authorList>
            <person name="Young C.A."/>
            <person name="Cox M.P."/>
            <person name="Ganley A.R.D."/>
            <person name="David W.J."/>
        </authorList>
    </citation>
    <scope>NUCLEOTIDE SEQUENCE [LARGE SCALE GENOMIC DNA]</scope>
    <source>
        <strain evidence="2">albino</strain>
    </source>
</reference>
<dbReference type="OrthoDB" id="3486565at2759"/>
<evidence type="ECO:0000313" key="1">
    <source>
        <dbReference type="EMBL" id="QDS74370.1"/>
    </source>
</evidence>
<keyword evidence="2" id="KW-1185">Reference proteome</keyword>
<gene>
    <name evidence="1" type="ORF">FKW77_005033</name>
</gene>
<dbReference type="AlphaFoldDB" id="A0A517LFF3"/>
<accession>A0A517LFF3</accession>
<dbReference type="Proteomes" id="UP000316270">
    <property type="component" value="Chromosome 11"/>
</dbReference>
<dbReference type="PANTHER" id="PTHR33112:SF9">
    <property type="entry name" value="HETEROKARYON INCOMPATIBILITY DOMAIN-CONTAINING PROTEIN"/>
    <property type="match status" value="1"/>
</dbReference>
<evidence type="ECO:0000313" key="2">
    <source>
        <dbReference type="Proteomes" id="UP000316270"/>
    </source>
</evidence>
<sequence>MQDILEGAIITVAAVNASTPAESLFDEGGRSSRRHYQDDPKFGREVWRRIGRTLQEELLSTRLLTFETNELAWRCKQSRRCECTDWEDFDGGIDWAQDVYDTVQDLYKKWRDDVVEAYSHRYLSHPSDRLLAISGLAARYSQQLHDLGQGQSYVCGMWERDLLASLCWTLHDKFSAKDSSTSDLYIAPSWSWASTNGPVEYRRSIIMKNPQFAGVVVEDVRYELSSSDPFGSIESASLTLRARVLEVDLHVPWETNTVVSFSLDTVSGRAPFLQINFDPSRHVNSSEVEIGVGYMYPSALIGDIYRQALRFLPFNSIPDAGNCISCCQCGSGPMGSIKKVCVSCGHNMCDGCETADTMMTENDDLHGLLVLLMPDKKTYRRVGYLAQNEPLWRTGDLAGGRIRWTMDDLGGPQSITIL</sequence>
<dbReference type="EMBL" id="CP042195">
    <property type="protein sequence ID" value="QDS74370.1"/>
    <property type="molecule type" value="Genomic_DNA"/>
</dbReference>
<protein>
    <submittedName>
        <fullName evidence="1">Uncharacterized protein</fullName>
    </submittedName>
</protein>
<proteinExistence type="predicted"/>
<dbReference type="STRING" id="50376.A0A517LFF3"/>